<evidence type="ECO:0000256" key="1">
    <source>
        <dbReference type="ARBA" id="ARBA00009183"/>
    </source>
</evidence>
<organism evidence="6 7">
    <name type="scientific">Linum tenue</name>
    <dbReference type="NCBI Taxonomy" id="586396"/>
    <lineage>
        <taxon>Eukaryota</taxon>
        <taxon>Viridiplantae</taxon>
        <taxon>Streptophyta</taxon>
        <taxon>Embryophyta</taxon>
        <taxon>Tracheophyta</taxon>
        <taxon>Spermatophyta</taxon>
        <taxon>Magnoliopsida</taxon>
        <taxon>eudicotyledons</taxon>
        <taxon>Gunneridae</taxon>
        <taxon>Pentapetalae</taxon>
        <taxon>rosids</taxon>
        <taxon>fabids</taxon>
        <taxon>Malpighiales</taxon>
        <taxon>Linaceae</taxon>
        <taxon>Linum</taxon>
    </lineage>
</organism>
<keyword evidence="2 5" id="KW-0285">Flavoprotein</keyword>
<name>A0AAV0IBN2_9ROSI</name>
<dbReference type="SUPFAM" id="SSF51905">
    <property type="entry name" value="FAD/NAD(P)-binding domain"/>
    <property type="match status" value="1"/>
</dbReference>
<keyword evidence="5" id="KW-0503">Monooxygenase</keyword>
<dbReference type="AlphaFoldDB" id="A0AAV0IBN2"/>
<evidence type="ECO:0000313" key="7">
    <source>
        <dbReference type="Proteomes" id="UP001154282"/>
    </source>
</evidence>
<sequence length="244" mass="28247">MVVLFEQKHDVGGQWLFDPDVEKEDPLGATKFMEVHSSIYNSLRLLSPREIMGYTDFPFLVKEGLGRDTRRFPGHRELWLYLKEFSVHFGVRELIRFNTRVEYVGMLEGNDLKWVVRSGKLDDDIISSGNGDVNDVDYDLSIDRVERNGEVVEEVFDAVVTWKRKQMHSHVYRVPQPFQNQVVVMVGNSLSAQDISMELAGVAKEVHISSRSQKNFMEGFSKVISKHEKLHLRPQVLFFFVPRS</sequence>
<evidence type="ECO:0000313" key="6">
    <source>
        <dbReference type="EMBL" id="CAI0395050.1"/>
    </source>
</evidence>
<evidence type="ECO:0000256" key="2">
    <source>
        <dbReference type="ARBA" id="ARBA00022630"/>
    </source>
</evidence>
<dbReference type="EMBL" id="CAMGYJ010000003">
    <property type="protein sequence ID" value="CAI0395050.1"/>
    <property type="molecule type" value="Genomic_DNA"/>
</dbReference>
<comment type="cofactor">
    <cofactor evidence="5">
        <name>FAD</name>
        <dbReference type="ChEBI" id="CHEBI:57692"/>
    </cofactor>
</comment>
<keyword evidence="7" id="KW-1185">Reference proteome</keyword>
<accession>A0AAV0IBN2</accession>
<dbReference type="Gene3D" id="3.50.50.60">
    <property type="entry name" value="FAD/NAD(P)-binding domain"/>
    <property type="match status" value="2"/>
</dbReference>
<comment type="caution">
    <text evidence="6">The sequence shown here is derived from an EMBL/GenBank/DDBJ whole genome shotgun (WGS) entry which is preliminary data.</text>
</comment>
<dbReference type="EC" id="1.-.-.-" evidence="5"/>
<evidence type="ECO:0000256" key="4">
    <source>
        <dbReference type="ARBA" id="ARBA00023002"/>
    </source>
</evidence>
<dbReference type="PANTHER" id="PTHR23023">
    <property type="entry name" value="DIMETHYLANILINE MONOOXYGENASE"/>
    <property type="match status" value="1"/>
</dbReference>
<dbReference type="GO" id="GO:0050661">
    <property type="term" value="F:NADP binding"/>
    <property type="evidence" value="ECO:0007669"/>
    <property type="project" value="InterPro"/>
</dbReference>
<protein>
    <recommendedName>
        <fullName evidence="5">Flavin-containing monooxygenase</fullName>
        <ecNumber evidence="5">1.-.-.-</ecNumber>
    </recommendedName>
</protein>
<dbReference type="InterPro" id="IPR050346">
    <property type="entry name" value="FMO-like"/>
</dbReference>
<proteinExistence type="inferred from homology"/>
<reference evidence="6" key="1">
    <citation type="submission" date="2022-08" db="EMBL/GenBank/DDBJ databases">
        <authorList>
            <person name="Gutierrez-Valencia J."/>
        </authorList>
    </citation>
    <scope>NUCLEOTIDE SEQUENCE</scope>
</reference>
<evidence type="ECO:0000256" key="5">
    <source>
        <dbReference type="RuleBase" id="RU361177"/>
    </source>
</evidence>
<keyword evidence="4 5" id="KW-0560">Oxidoreductase</keyword>
<evidence type="ECO:0000256" key="3">
    <source>
        <dbReference type="ARBA" id="ARBA00022827"/>
    </source>
</evidence>
<dbReference type="InterPro" id="IPR020946">
    <property type="entry name" value="Flavin_mOase-like"/>
</dbReference>
<dbReference type="Proteomes" id="UP001154282">
    <property type="component" value="Unassembled WGS sequence"/>
</dbReference>
<dbReference type="Pfam" id="PF00743">
    <property type="entry name" value="FMO-like"/>
    <property type="match status" value="1"/>
</dbReference>
<comment type="similarity">
    <text evidence="1 5">Belongs to the FMO family.</text>
</comment>
<dbReference type="GO" id="GO:0050660">
    <property type="term" value="F:flavin adenine dinucleotide binding"/>
    <property type="evidence" value="ECO:0007669"/>
    <property type="project" value="InterPro"/>
</dbReference>
<dbReference type="InterPro" id="IPR036188">
    <property type="entry name" value="FAD/NAD-bd_sf"/>
</dbReference>
<keyword evidence="3 5" id="KW-0274">FAD</keyword>
<gene>
    <name evidence="6" type="ORF">LITE_LOCUS8571</name>
</gene>
<dbReference type="GO" id="GO:0004499">
    <property type="term" value="F:N,N-dimethylaniline monooxygenase activity"/>
    <property type="evidence" value="ECO:0007669"/>
    <property type="project" value="InterPro"/>
</dbReference>